<dbReference type="Proteomes" id="UP000018208">
    <property type="component" value="Unassembled WGS sequence"/>
</dbReference>
<accession>V6LYA0</accession>
<reference evidence="1 2" key="1">
    <citation type="journal article" date="2014" name="PLoS Genet.">
        <title>The Genome of Spironucleus salmonicida Highlights a Fish Pathogen Adapted to Fluctuating Environments.</title>
        <authorList>
            <person name="Xu F."/>
            <person name="Jerlstrom-Hultqvist J."/>
            <person name="Einarsson E."/>
            <person name="Astvaldsson A."/>
            <person name="Svard S.G."/>
            <person name="Andersson J.O."/>
        </authorList>
    </citation>
    <scope>NUCLEOTIDE SEQUENCE</scope>
    <source>
        <strain evidence="2">ATCC 50377</strain>
    </source>
</reference>
<evidence type="ECO:0000313" key="2">
    <source>
        <dbReference type="EMBL" id="KAH0577360.1"/>
    </source>
</evidence>
<dbReference type="VEuPathDB" id="GiardiaDB:SS50377_20712"/>
<keyword evidence="3" id="KW-1185">Reference proteome</keyword>
<dbReference type="AlphaFoldDB" id="V6LYA0"/>
<dbReference type="EMBL" id="AUWU02000001">
    <property type="protein sequence ID" value="KAH0577360.1"/>
    <property type="molecule type" value="Genomic_DNA"/>
</dbReference>
<evidence type="ECO:0000313" key="3">
    <source>
        <dbReference type="Proteomes" id="UP000018208"/>
    </source>
</evidence>
<protein>
    <submittedName>
        <fullName evidence="1">Uncharacterized protein</fullName>
    </submittedName>
</protein>
<name>V6LYA0_9EUKA</name>
<gene>
    <name evidence="1" type="ORF">SS50377_10168</name>
    <name evidence="2" type="ORF">SS50377_20712</name>
</gene>
<reference evidence="2" key="2">
    <citation type="submission" date="2020-12" db="EMBL/GenBank/DDBJ databases">
        <title>New Spironucleus salmonicida genome in near-complete chromosomes.</title>
        <authorList>
            <person name="Xu F."/>
            <person name="Kurt Z."/>
            <person name="Jimenez-Gonzalez A."/>
            <person name="Astvaldsson A."/>
            <person name="Andersson J.O."/>
            <person name="Svard S.G."/>
        </authorList>
    </citation>
    <scope>NUCLEOTIDE SEQUENCE</scope>
    <source>
        <strain evidence="2">ATCC 50377</strain>
    </source>
</reference>
<organism evidence="1">
    <name type="scientific">Spironucleus salmonicida</name>
    <dbReference type="NCBI Taxonomy" id="348837"/>
    <lineage>
        <taxon>Eukaryota</taxon>
        <taxon>Metamonada</taxon>
        <taxon>Diplomonadida</taxon>
        <taxon>Hexamitidae</taxon>
        <taxon>Hexamitinae</taxon>
        <taxon>Spironucleus</taxon>
    </lineage>
</organism>
<dbReference type="EMBL" id="KI545949">
    <property type="protein sequence ID" value="EST49555.1"/>
    <property type="molecule type" value="Genomic_DNA"/>
</dbReference>
<sequence>MKYSREIEIALALQQHELSEMQEFHNEQVHKNLKMTTEEFEELALKIQRSPLLQTLLENPTNLNDIIEYSGYPKLDFRLSQNVSFENIFKRD</sequence>
<evidence type="ECO:0000313" key="1">
    <source>
        <dbReference type="EMBL" id="EST49555.1"/>
    </source>
</evidence>
<proteinExistence type="predicted"/>